<name>A0AAV4X9H1_CAEEX</name>
<keyword evidence="2" id="KW-1185">Reference proteome</keyword>
<comment type="caution">
    <text evidence="1">The sequence shown here is derived from an EMBL/GenBank/DDBJ whole genome shotgun (WGS) entry which is preliminary data.</text>
</comment>
<dbReference type="Proteomes" id="UP001054945">
    <property type="component" value="Unassembled WGS sequence"/>
</dbReference>
<dbReference type="AlphaFoldDB" id="A0AAV4X9H1"/>
<organism evidence="1 2">
    <name type="scientific">Caerostris extrusa</name>
    <name type="common">Bark spider</name>
    <name type="synonym">Caerostris bankana</name>
    <dbReference type="NCBI Taxonomy" id="172846"/>
    <lineage>
        <taxon>Eukaryota</taxon>
        <taxon>Metazoa</taxon>
        <taxon>Ecdysozoa</taxon>
        <taxon>Arthropoda</taxon>
        <taxon>Chelicerata</taxon>
        <taxon>Arachnida</taxon>
        <taxon>Araneae</taxon>
        <taxon>Araneomorphae</taxon>
        <taxon>Entelegynae</taxon>
        <taxon>Araneoidea</taxon>
        <taxon>Araneidae</taxon>
        <taxon>Caerostris</taxon>
    </lineage>
</organism>
<accession>A0AAV4X9H1</accession>
<proteinExistence type="predicted"/>
<protein>
    <submittedName>
        <fullName evidence="1">Uncharacterized protein</fullName>
    </submittedName>
</protein>
<sequence>MNPISAYPEKRFLGSPGLVRKKDFAPLNHLPRHHGKGLSDDNNDQLDTLVDTRLEASVSYLYLEIRKGLLTNPEKISTKPHLWPI</sequence>
<reference evidence="1 2" key="1">
    <citation type="submission" date="2021-06" db="EMBL/GenBank/DDBJ databases">
        <title>Caerostris extrusa draft genome.</title>
        <authorList>
            <person name="Kono N."/>
            <person name="Arakawa K."/>
        </authorList>
    </citation>
    <scope>NUCLEOTIDE SEQUENCE [LARGE SCALE GENOMIC DNA]</scope>
</reference>
<evidence type="ECO:0000313" key="2">
    <source>
        <dbReference type="Proteomes" id="UP001054945"/>
    </source>
</evidence>
<evidence type="ECO:0000313" key="1">
    <source>
        <dbReference type="EMBL" id="GIY91792.1"/>
    </source>
</evidence>
<gene>
    <name evidence="1" type="ORF">CEXT_187091</name>
</gene>
<dbReference type="EMBL" id="BPLR01000054">
    <property type="protein sequence ID" value="GIY91792.1"/>
    <property type="molecule type" value="Genomic_DNA"/>
</dbReference>